<reference evidence="1 2" key="1">
    <citation type="journal article" date="2018" name="Front. Plant Sci.">
        <title>Red Clover (Trifolium pratense) and Zigzag Clover (T. medium) - A Picture of Genomic Similarities and Differences.</title>
        <authorList>
            <person name="Dluhosova J."/>
            <person name="Istvanek J."/>
            <person name="Nedelnik J."/>
            <person name="Repkova J."/>
        </authorList>
    </citation>
    <scope>NUCLEOTIDE SEQUENCE [LARGE SCALE GENOMIC DNA]</scope>
    <source>
        <strain evidence="2">cv. 10/8</strain>
        <tissue evidence="1">Leaf</tissue>
    </source>
</reference>
<keyword evidence="2" id="KW-1185">Reference proteome</keyword>
<evidence type="ECO:0000313" key="2">
    <source>
        <dbReference type="Proteomes" id="UP000265520"/>
    </source>
</evidence>
<name>A0A392TBL5_9FABA</name>
<dbReference type="AlphaFoldDB" id="A0A392TBL5"/>
<dbReference type="Proteomes" id="UP000265520">
    <property type="component" value="Unassembled WGS sequence"/>
</dbReference>
<sequence length="53" mass="5879">AAKFQKLKSFRGCEQQTLSKSVFGVSEVHIRVDKEEGRKYKVAVIAVALLPGM</sequence>
<dbReference type="EMBL" id="LXQA010543806">
    <property type="protein sequence ID" value="MCI58292.1"/>
    <property type="molecule type" value="Genomic_DNA"/>
</dbReference>
<protein>
    <submittedName>
        <fullName evidence="1">Uncharacterized protein</fullName>
    </submittedName>
</protein>
<proteinExistence type="predicted"/>
<feature type="non-terminal residue" evidence="1">
    <location>
        <position position="1"/>
    </location>
</feature>
<evidence type="ECO:0000313" key="1">
    <source>
        <dbReference type="EMBL" id="MCI58292.1"/>
    </source>
</evidence>
<accession>A0A392TBL5</accession>
<comment type="caution">
    <text evidence="1">The sequence shown here is derived from an EMBL/GenBank/DDBJ whole genome shotgun (WGS) entry which is preliminary data.</text>
</comment>
<organism evidence="1 2">
    <name type="scientific">Trifolium medium</name>
    <dbReference type="NCBI Taxonomy" id="97028"/>
    <lineage>
        <taxon>Eukaryota</taxon>
        <taxon>Viridiplantae</taxon>
        <taxon>Streptophyta</taxon>
        <taxon>Embryophyta</taxon>
        <taxon>Tracheophyta</taxon>
        <taxon>Spermatophyta</taxon>
        <taxon>Magnoliopsida</taxon>
        <taxon>eudicotyledons</taxon>
        <taxon>Gunneridae</taxon>
        <taxon>Pentapetalae</taxon>
        <taxon>rosids</taxon>
        <taxon>fabids</taxon>
        <taxon>Fabales</taxon>
        <taxon>Fabaceae</taxon>
        <taxon>Papilionoideae</taxon>
        <taxon>50 kb inversion clade</taxon>
        <taxon>NPAAA clade</taxon>
        <taxon>Hologalegina</taxon>
        <taxon>IRL clade</taxon>
        <taxon>Trifolieae</taxon>
        <taxon>Trifolium</taxon>
    </lineage>
</organism>